<feature type="transmembrane region" description="Helical" evidence="1">
    <location>
        <begin position="108"/>
        <end position="127"/>
    </location>
</feature>
<keyword evidence="1" id="KW-0812">Transmembrane</keyword>
<feature type="transmembrane region" description="Helical" evidence="1">
    <location>
        <begin position="312"/>
        <end position="331"/>
    </location>
</feature>
<reference evidence="2 3" key="1">
    <citation type="submission" date="2020-08" db="EMBL/GenBank/DDBJ databases">
        <title>The isolate Caproiciproducens sp. 7D4C2 produces n-caproate at mildly acidic conditions from hexoses: genome and rBOX comparison with related strains and chain-elongating bacteria.</title>
        <authorList>
            <person name="Esquivel-Elizondo S."/>
            <person name="Bagci C."/>
            <person name="Temovska M."/>
            <person name="Jeon B.S."/>
            <person name="Bessarab I."/>
            <person name="Williams R.B.H."/>
            <person name="Huson D.H."/>
            <person name="Angenent L.T."/>
        </authorList>
    </citation>
    <scope>NUCLEOTIDE SEQUENCE [LARGE SCALE GENOMIC DNA]</scope>
    <source>
        <strain evidence="2 3">7D4C2</strain>
    </source>
</reference>
<evidence type="ECO:0000313" key="3">
    <source>
        <dbReference type="Proteomes" id="UP000515909"/>
    </source>
</evidence>
<evidence type="ECO:0000256" key="1">
    <source>
        <dbReference type="SAM" id="Phobius"/>
    </source>
</evidence>
<feature type="transmembrane region" description="Helical" evidence="1">
    <location>
        <begin position="28"/>
        <end position="47"/>
    </location>
</feature>
<keyword evidence="1" id="KW-1133">Transmembrane helix</keyword>
<organism evidence="2 3">
    <name type="scientific">Caproicibacter fermentans</name>
    <dbReference type="NCBI Taxonomy" id="2576756"/>
    <lineage>
        <taxon>Bacteria</taxon>
        <taxon>Bacillati</taxon>
        <taxon>Bacillota</taxon>
        <taxon>Clostridia</taxon>
        <taxon>Eubacteriales</taxon>
        <taxon>Acutalibacteraceae</taxon>
        <taxon>Caproicibacter</taxon>
    </lineage>
</organism>
<name>A0A7G8TFN9_9FIRM</name>
<feature type="transmembrane region" description="Helical" evidence="1">
    <location>
        <begin position="228"/>
        <end position="244"/>
    </location>
</feature>
<feature type="transmembrane region" description="Helical" evidence="1">
    <location>
        <begin position="206"/>
        <end position="222"/>
    </location>
</feature>
<dbReference type="Proteomes" id="UP000515909">
    <property type="component" value="Chromosome"/>
</dbReference>
<feature type="transmembrane region" description="Helical" evidence="1">
    <location>
        <begin position="368"/>
        <end position="386"/>
    </location>
</feature>
<accession>A0A7G8TFN9</accession>
<proteinExistence type="predicted"/>
<evidence type="ECO:0000313" key="2">
    <source>
        <dbReference type="EMBL" id="QNK42430.1"/>
    </source>
</evidence>
<gene>
    <name evidence="2" type="ORF">HCR03_09600</name>
</gene>
<dbReference type="AlphaFoldDB" id="A0A7G8TFN9"/>
<feature type="transmembrane region" description="Helical" evidence="1">
    <location>
        <begin position="256"/>
        <end position="277"/>
    </location>
</feature>
<dbReference type="RefSeq" id="WP_187037896.1">
    <property type="nucleotide sequence ID" value="NZ_CP060286.1"/>
</dbReference>
<keyword evidence="1" id="KW-0472">Membrane</keyword>
<feature type="transmembrane region" description="Helical" evidence="1">
    <location>
        <begin position="134"/>
        <end position="155"/>
    </location>
</feature>
<dbReference type="EMBL" id="CP060286">
    <property type="protein sequence ID" value="QNK42430.1"/>
    <property type="molecule type" value="Genomic_DNA"/>
</dbReference>
<sequence>MGKKRKGTSAPPKMKCAKTFLRLPNKPYLYVGMYLCVVLGLSIAISLQSSVYCDFGVVDGTFQNYNAWRRILGGQIVFKDFTPYLGIGHAIYGAIATGILGGTFHDSIFAGIFLTCIMSFVSIFVISKCIVRSNYVSSFVSLIIFYGYYYLAPIIDPLLKLLGWSLPLYTVGNSARIIRSFGLTQSIILFAIICAIIRRKTVKRELWCFIAAAIISGSTIAFSNDMGVAAYIVSCICALIYTLTPKPKMKYIFVRAGIWIAVSLGSFFVLITLITSFHPINYFNVTLGISSYQSWYNFEQQIYYLHDVWRHFTFADLLSITIAVINIVLYCKAKDKRIESLLIAYVLLANFIRQEMYDIITGGSVRETEYITLVTCVCSFIALLFVKRTTQATKTNVAFLSTLVAVCVLIPTLMSSSAAFAAVNTKGAAKYEQGRVKEMGGVLTNYSSELYALSEQIGDDTFWSTYATAFEVVKGKYQPSGVDYIIHVLGDKARQDYMAKFKTGNYAHVLNPSLMDSWEPWIIHSNWFFFREVLKDYNLVAKVGYLENWERSKSNNIMNNKVSIKTENQPDGSVLLKASSDSRVNAFADVEISYTVEKNKNFPIIIYNELQVVYKTFSEMYPSYRDRFGLPNKGQNISIPIYIHNGYGEVVLEPCPKNDTKVNFIAAKVSCLLKDPFNFNQAHNTTDVNWTNGVRNGGSQIVIQNTPQNYKKYIENKPAYLELDGVKYSVTEVADDHNGYFRVGLPSHDAAAKFAYPAKFDILYSRKKNDK</sequence>
<feature type="transmembrane region" description="Helical" evidence="1">
    <location>
        <begin position="338"/>
        <end position="356"/>
    </location>
</feature>
<feature type="transmembrane region" description="Helical" evidence="1">
    <location>
        <begin position="398"/>
        <end position="423"/>
    </location>
</feature>
<protein>
    <submittedName>
        <fullName evidence="2">Uncharacterized protein</fullName>
    </submittedName>
</protein>
<feature type="transmembrane region" description="Helical" evidence="1">
    <location>
        <begin position="175"/>
        <end position="197"/>
    </location>
</feature>
<dbReference type="KEGG" id="cfem:HCR03_09600"/>